<comment type="subunit">
    <text evidence="9">The complex comprises the extracytoplasmic solute receptor protein and the two transmembrane proteins.</text>
</comment>
<feature type="transmembrane region" description="Helical" evidence="9">
    <location>
        <begin position="55"/>
        <end position="81"/>
    </location>
</feature>
<accession>A0A2M8J5I7</accession>
<dbReference type="PANTHER" id="PTHR35011">
    <property type="entry name" value="2,3-DIKETO-L-GULONATE TRAP TRANSPORTER SMALL PERMEASE PROTEIN YIAM"/>
    <property type="match status" value="1"/>
</dbReference>
<dbReference type="GO" id="GO:0005886">
    <property type="term" value="C:plasma membrane"/>
    <property type="evidence" value="ECO:0007669"/>
    <property type="project" value="UniProtKB-SubCell"/>
</dbReference>
<dbReference type="InterPro" id="IPR007387">
    <property type="entry name" value="TRAP_DctQ"/>
</dbReference>
<reference evidence="11 12" key="1">
    <citation type="journal article" date="2018" name="Int. J. Syst. Evol. Microbiol.">
        <title>Pseudooceanicola lipolyticus sp. nov., a marine alphaproteobacterium, reclassification of Oceanicola flagellatus as Pseudooceanicola flagellatus comb. nov. and emended description of the genus Pseudooceanicola.</title>
        <authorList>
            <person name="Huang M.-M."/>
            <person name="Guo L.-L."/>
            <person name="Wu Y.-H."/>
            <person name="Lai Q.-L."/>
            <person name="Shao Z.-Z."/>
            <person name="Wang C.-S."/>
            <person name="Wu M."/>
            <person name="Xu X.-W."/>
        </authorList>
    </citation>
    <scope>NUCLEOTIDE SEQUENCE [LARGE SCALE GENOMIC DNA]</scope>
    <source>
        <strain evidence="11 12">157</strain>
    </source>
</reference>
<name>A0A2M8J5I7_9RHOB</name>
<evidence type="ECO:0000256" key="8">
    <source>
        <dbReference type="ARBA" id="ARBA00038436"/>
    </source>
</evidence>
<dbReference type="GO" id="GO:0015740">
    <property type="term" value="P:C4-dicarboxylate transport"/>
    <property type="evidence" value="ECO:0007669"/>
    <property type="project" value="TreeGrafter"/>
</dbReference>
<comment type="caution">
    <text evidence="11">The sequence shown here is derived from an EMBL/GenBank/DDBJ whole genome shotgun (WGS) entry which is preliminary data.</text>
</comment>
<gene>
    <name evidence="11" type="ORF">CVM52_03570</name>
</gene>
<keyword evidence="6 9" id="KW-1133">Transmembrane helix</keyword>
<proteinExistence type="inferred from homology"/>
<dbReference type="Pfam" id="PF04290">
    <property type="entry name" value="DctQ"/>
    <property type="match status" value="1"/>
</dbReference>
<feature type="transmembrane region" description="Helical" evidence="9">
    <location>
        <begin position="130"/>
        <end position="153"/>
    </location>
</feature>
<feature type="domain" description="Tripartite ATP-independent periplasmic transporters DctQ component" evidence="10">
    <location>
        <begin position="26"/>
        <end position="153"/>
    </location>
</feature>
<dbReference type="InterPro" id="IPR055348">
    <property type="entry name" value="DctQ"/>
</dbReference>
<comment type="subcellular location">
    <subcellularLocation>
        <location evidence="1 9">Cell inner membrane</location>
        <topology evidence="1 9">Multi-pass membrane protein</topology>
    </subcellularLocation>
</comment>
<dbReference type="RefSeq" id="WP_100161228.1">
    <property type="nucleotide sequence ID" value="NZ_PGTB01000005.1"/>
</dbReference>
<feature type="transmembrane region" description="Helical" evidence="9">
    <location>
        <begin position="93"/>
        <end position="110"/>
    </location>
</feature>
<evidence type="ECO:0000256" key="9">
    <source>
        <dbReference type="RuleBase" id="RU369079"/>
    </source>
</evidence>
<organism evidence="11 12">
    <name type="scientific">Pseudooceanicola lipolyticus</name>
    <dbReference type="NCBI Taxonomy" id="2029104"/>
    <lineage>
        <taxon>Bacteria</taxon>
        <taxon>Pseudomonadati</taxon>
        <taxon>Pseudomonadota</taxon>
        <taxon>Alphaproteobacteria</taxon>
        <taxon>Rhodobacterales</taxon>
        <taxon>Paracoccaceae</taxon>
        <taxon>Pseudooceanicola</taxon>
    </lineage>
</organism>
<evidence type="ECO:0000259" key="10">
    <source>
        <dbReference type="Pfam" id="PF04290"/>
    </source>
</evidence>
<evidence type="ECO:0000256" key="6">
    <source>
        <dbReference type="ARBA" id="ARBA00022989"/>
    </source>
</evidence>
<keyword evidence="4 9" id="KW-0997">Cell inner membrane</keyword>
<comment type="caution">
    <text evidence="9">Lacks conserved residue(s) required for the propagation of feature annotation.</text>
</comment>
<comment type="similarity">
    <text evidence="8 9">Belongs to the TRAP transporter small permease family.</text>
</comment>
<evidence type="ECO:0000256" key="7">
    <source>
        <dbReference type="ARBA" id="ARBA00023136"/>
    </source>
</evidence>
<keyword evidence="7 9" id="KW-0472">Membrane</keyword>
<dbReference type="EMBL" id="PGTB01000005">
    <property type="protein sequence ID" value="PJE38041.1"/>
    <property type="molecule type" value="Genomic_DNA"/>
</dbReference>
<keyword evidence="2 9" id="KW-0813">Transport</keyword>
<evidence type="ECO:0000256" key="5">
    <source>
        <dbReference type="ARBA" id="ARBA00022692"/>
    </source>
</evidence>
<dbReference type="OrthoDB" id="8030921at2"/>
<keyword evidence="5 9" id="KW-0812">Transmembrane</keyword>
<evidence type="ECO:0000256" key="4">
    <source>
        <dbReference type="ARBA" id="ARBA00022519"/>
    </source>
</evidence>
<dbReference type="AlphaFoldDB" id="A0A2M8J5I7"/>
<evidence type="ECO:0000256" key="1">
    <source>
        <dbReference type="ARBA" id="ARBA00004429"/>
    </source>
</evidence>
<comment type="function">
    <text evidence="9">Part of the tripartite ATP-independent periplasmic (TRAP) transport system.</text>
</comment>
<evidence type="ECO:0000313" key="12">
    <source>
        <dbReference type="Proteomes" id="UP000231553"/>
    </source>
</evidence>
<keyword evidence="12" id="KW-1185">Reference proteome</keyword>
<keyword evidence="3" id="KW-1003">Cell membrane</keyword>
<evidence type="ECO:0000256" key="2">
    <source>
        <dbReference type="ARBA" id="ARBA00022448"/>
    </source>
</evidence>
<dbReference type="PANTHER" id="PTHR35011:SF2">
    <property type="entry name" value="2,3-DIKETO-L-GULONATE TRAP TRANSPORTER SMALL PERMEASE PROTEIN YIAM"/>
    <property type="match status" value="1"/>
</dbReference>
<dbReference type="Proteomes" id="UP000231553">
    <property type="component" value="Unassembled WGS sequence"/>
</dbReference>
<dbReference type="GO" id="GO:0022857">
    <property type="term" value="F:transmembrane transporter activity"/>
    <property type="evidence" value="ECO:0007669"/>
    <property type="project" value="UniProtKB-UniRule"/>
</dbReference>
<evidence type="ECO:0000256" key="3">
    <source>
        <dbReference type="ARBA" id="ARBA00022475"/>
    </source>
</evidence>
<evidence type="ECO:0000313" key="11">
    <source>
        <dbReference type="EMBL" id="PJE38041.1"/>
    </source>
</evidence>
<sequence>MAMMLRVLDSISKLLFLLGCLFIFAIVCVVNYDVLSRNFGLPTAIWAVNSVEYAMLHLTFLVLPYLVLTRGHVFVGALLAYMPQGMRRVWETGLHLISAAICFYMFWYSGQSFLRGWGDGSYEVRAFDMPMWAVYSTMPIGFFFGGLQFLAFFPRRESFFEASADAHAGL</sequence>
<protein>
    <recommendedName>
        <fullName evidence="9">TRAP transporter small permease protein</fullName>
    </recommendedName>
</protein>